<dbReference type="Gene3D" id="1.10.10.60">
    <property type="entry name" value="Homeodomain-like"/>
    <property type="match status" value="1"/>
</dbReference>
<dbReference type="AlphaFoldDB" id="A0A837G4N0"/>
<dbReference type="PROSITE" id="PS01124">
    <property type="entry name" value="HTH_ARAC_FAMILY_2"/>
    <property type="match status" value="1"/>
</dbReference>
<dbReference type="PANTHER" id="PTHR43130:SF3">
    <property type="entry name" value="HTH-TYPE TRANSCRIPTIONAL REGULATOR RV1931C"/>
    <property type="match status" value="1"/>
</dbReference>
<accession>A0A837G4N0</accession>
<dbReference type="SUPFAM" id="SSF52317">
    <property type="entry name" value="Class I glutamine amidotransferase-like"/>
    <property type="match status" value="1"/>
</dbReference>
<dbReference type="Pfam" id="PF12833">
    <property type="entry name" value="HTH_18"/>
    <property type="match status" value="1"/>
</dbReference>
<dbReference type="PANTHER" id="PTHR43130">
    <property type="entry name" value="ARAC-FAMILY TRANSCRIPTIONAL REGULATOR"/>
    <property type="match status" value="1"/>
</dbReference>
<sequence>MPKINIAVFNYPFALKSAVFGFEELFQLANRACRENELETEFEAHIIDACDSSSKQFDVVLLPPSIDAQFYRKPDTSTLEWLVEQHRRGSVIASACAGAFILAASGISGQRPLTTHWGLAAEFKSQYPTQPTEINQILIDHGDVITAGGMMSWLDLGMELVSRYASPQIMRQLGKMLVIDTAPREQRFYQQFTPSFSHGDIAIVESQHRISAHFSQTLSVKQLAVEANLTERTFQRRFMKATGMNPNQYLQRVRVQKACDYLESSTRSFEWISHQVGYENASACRKVFSQVMGLTPGEFRRRFRR</sequence>
<dbReference type="Pfam" id="PF01965">
    <property type="entry name" value="DJ-1_PfpI"/>
    <property type="match status" value="1"/>
</dbReference>
<dbReference type="EMBL" id="JXXR01000016">
    <property type="protein sequence ID" value="KJY71306.1"/>
    <property type="molecule type" value="Genomic_DNA"/>
</dbReference>
<keyword evidence="1" id="KW-0805">Transcription regulation</keyword>
<name>A0A837G4N0_9VIBR</name>
<dbReference type="InterPro" id="IPR009057">
    <property type="entry name" value="Homeodomain-like_sf"/>
</dbReference>
<protein>
    <submittedName>
        <fullName evidence="3">AraC family transcriptional regulator</fullName>
    </submittedName>
</protein>
<reference evidence="3" key="1">
    <citation type="journal article" date="2015" name="BMC Genomics">
        <title>Genome mining reveals unlocked bioactive potential of marine Gram-negative bacteria.</title>
        <authorList>
            <person name="Machado H."/>
            <person name="Sonnenschein E.C."/>
            <person name="Melchiorsen J."/>
            <person name="Gram L."/>
        </authorList>
    </citation>
    <scope>NUCLEOTIDE SEQUENCE</scope>
    <source>
        <strain evidence="3">S2052</strain>
    </source>
</reference>
<dbReference type="Gene3D" id="3.40.50.880">
    <property type="match status" value="1"/>
</dbReference>
<comment type="caution">
    <text evidence="3">The sequence shown here is derived from an EMBL/GenBank/DDBJ whole genome shotgun (WGS) entry which is preliminary data.</text>
</comment>
<dbReference type="InterPro" id="IPR002818">
    <property type="entry name" value="DJ-1/PfpI"/>
</dbReference>
<evidence type="ECO:0000256" key="1">
    <source>
        <dbReference type="ARBA" id="ARBA00023015"/>
    </source>
</evidence>
<dbReference type="SUPFAM" id="SSF46689">
    <property type="entry name" value="Homeodomain-like"/>
    <property type="match status" value="2"/>
</dbReference>
<dbReference type="InterPro" id="IPR018060">
    <property type="entry name" value="HTH_AraC"/>
</dbReference>
<dbReference type="SMART" id="SM00342">
    <property type="entry name" value="HTH_ARAC"/>
    <property type="match status" value="1"/>
</dbReference>
<evidence type="ECO:0000313" key="3">
    <source>
        <dbReference type="EMBL" id="KJY71306.1"/>
    </source>
</evidence>
<proteinExistence type="predicted"/>
<dbReference type="InterPro" id="IPR029062">
    <property type="entry name" value="Class_I_gatase-like"/>
</dbReference>
<keyword evidence="2" id="KW-0804">Transcription</keyword>
<evidence type="ECO:0000256" key="2">
    <source>
        <dbReference type="ARBA" id="ARBA00023163"/>
    </source>
</evidence>
<dbReference type="RefSeq" id="WP_045986408.1">
    <property type="nucleotide sequence ID" value="NZ_CP063052.1"/>
</dbReference>
<dbReference type="GO" id="GO:0043565">
    <property type="term" value="F:sequence-specific DNA binding"/>
    <property type="evidence" value="ECO:0007669"/>
    <property type="project" value="InterPro"/>
</dbReference>
<organism evidence="3">
    <name type="scientific">Vibrio coralliilyticus</name>
    <dbReference type="NCBI Taxonomy" id="190893"/>
    <lineage>
        <taxon>Bacteria</taxon>
        <taxon>Pseudomonadati</taxon>
        <taxon>Pseudomonadota</taxon>
        <taxon>Gammaproteobacteria</taxon>
        <taxon>Vibrionales</taxon>
        <taxon>Vibrionaceae</taxon>
        <taxon>Vibrio</taxon>
    </lineage>
</organism>
<dbReference type="InterPro" id="IPR052158">
    <property type="entry name" value="INH-QAR"/>
</dbReference>
<gene>
    <name evidence="3" type="ORF">TW71_14935</name>
</gene>
<dbReference type="GO" id="GO:0003700">
    <property type="term" value="F:DNA-binding transcription factor activity"/>
    <property type="evidence" value="ECO:0007669"/>
    <property type="project" value="InterPro"/>
</dbReference>